<evidence type="ECO:0000313" key="3">
    <source>
        <dbReference type="EMBL" id="WYF43317.1"/>
    </source>
</evidence>
<dbReference type="Pfam" id="PF15632">
    <property type="entry name" value="ATPgrasp_Ter"/>
    <property type="match status" value="1"/>
</dbReference>
<reference evidence="3" key="1">
    <citation type="submission" date="2024-03" db="EMBL/GenBank/DDBJ databases">
        <title>Deinococcus weizhi sp. nov., isolated from human skin.</title>
        <authorList>
            <person name="Wei Z."/>
            <person name="Tian F."/>
            <person name="Yang C."/>
            <person name="Xin L.T."/>
            <person name="Wen Z.J."/>
            <person name="Lan K.C."/>
            <person name="Yu L."/>
            <person name="Zhe W."/>
            <person name="Dan F.D."/>
            <person name="Jun W."/>
            <person name="Rui Z."/>
            <person name="Yong X.J."/>
            <person name="Ting Y."/>
            <person name="Wei X."/>
            <person name="Xu Z.G."/>
            <person name="Xin Z."/>
            <person name="Dong F.G."/>
            <person name="Ni X.M."/>
            <person name="Zheng M.G."/>
            <person name="Chun Y."/>
            <person name="Qian W.X."/>
        </authorList>
    </citation>
    <scope>NUCLEOTIDE SEQUENCE</scope>
    <source>
        <strain evidence="3">VB142</strain>
    </source>
</reference>
<evidence type="ECO:0000256" key="1">
    <source>
        <dbReference type="PROSITE-ProRule" id="PRU00409"/>
    </source>
</evidence>
<dbReference type="EMBL" id="CP149782">
    <property type="protein sequence ID" value="WYF43317.1"/>
    <property type="molecule type" value="Genomic_DNA"/>
</dbReference>
<dbReference type="SUPFAM" id="SSF56059">
    <property type="entry name" value="Glutathione synthetase ATP-binding domain-like"/>
    <property type="match status" value="1"/>
</dbReference>
<dbReference type="RefSeq" id="WP_339093885.1">
    <property type="nucleotide sequence ID" value="NZ_CP149782.1"/>
</dbReference>
<name>A0AAU6PYF7_9DEIO</name>
<dbReference type="Pfam" id="PF21360">
    <property type="entry name" value="PylC-like_N"/>
    <property type="match status" value="1"/>
</dbReference>
<dbReference type="Gene3D" id="3.30.1490.20">
    <property type="entry name" value="ATP-grasp fold, A domain"/>
    <property type="match status" value="1"/>
</dbReference>
<dbReference type="PROSITE" id="PS50975">
    <property type="entry name" value="ATP_GRASP"/>
    <property type="match status" value="1"/>
</dbReference>
<dbReference type="GO" id="GO:0005524">
    <property type="term" value="F:ATP binding"/>
    <property type="evidence" value="ECO:0007669"/>
    <property type="project" value="UniProtKB-UniRule"/>
</dbReference>
<evidence type="ECO:0000259" key="2">
    <source>
        <dbReference type="PROSITE" id="PS50975"/>
    </source>
</evidence>
<organism evidence="3">
    <name type="scientific">Deinococcus sp. VB142</name>
    <dbReference type="NCBI Taxonomy" id="3112952"/>
    <lineage>
        <taxon>Bacteria</taxon>
        <taxon>Thermotogati</taxon>
        <taxon>Deinococcota</taxon>
        <taxon>Deinococci</taxon>
        <taxon>Deinococcales</taxon>
        <taxon>Deinococcaceae</taxon>
        <taxon>Deinococcus</taxon>
    </lineage>
</organism>
<dbReference type="AlphaFoldDB" id="A0AAU6PYF7"/>
<accession>A0AAU6PYF7</accession>
<keyword evidence="1" id="KW-0547">Nucleotide-binding</keyword>
<dbReference type="NCBIfam" id="NF009405">
    <property type="entry name" value="PRK12767.1-4"/>
    <property type="match status" value="1"/>
</dbReference>
<gene>
    <name evidence="3" type="ORF">WDJ50_07705</name>
</gene>
<keyword evidence="1" id="KW-0067">ATP-binding</keyword>
<dbReference type="InterPro" id="IPR048764">
    <property type="entry name" value="PylC_N"/>
</dbReference>
<dbReference type="InterPro" id="IPR013815">
    <property type="entry name" value="ATP_grasp_subdomain_1"/>
</dbReference>
<dbReference type="Gene3D" id="3.30.470.20">
    <property type="entry name" value="ATP-grasp fold, B domain"/>
    <property type="match status" value="1"/>
</dbReference>
<sequence length="322" mass="35496">MNVLLTSAGRRTSLLKALREAARPLGGKVIAADLDPLAPALFLADASERVPRVKDSSYIPTLLDLVKRYNVRLLVPTIDTELQVLADNQAQFAELGCRVHISTPEFVGLTGDKWLTMRAFKKEGVSVPESWLPETLPDEKTLPERLFLKPRDGSASMHTYGIHKEDLQSTLSRVPNPIIQEEVQGPEITIDAFIAQDGRPIHFVPRKRIRTLGGESIQGVTLASDNDLGAWLTEVLAAAGRLGARGAITLQAFDSPNGYRLSEINPRFGGGYPLGYAAGGQYPQWLLQELEGQAVPERLGQYQVGLYMTRANDEIFTQQPKW</sequence>
<dbReference type="GO" id="GO:0046872">
    <property type="term" value="F:metal ion binding"/>
    <property type="evidence" value="ECO:0007669"/>
    <property type="project" value="InterPro"/>
</dbReference>
<proteinExistence type="predicted"/>
<feature type="domain" description="ATP-grasp" evidence="2">
    <location>
        <begin position="117"/>
        <end position="291"/>
    </location>
</feature>
<dbReference type="InterPro" id="IPR011761">
    <property type="entry name" value="ATP-grasp"/>
</dbReference>
<dbReference type="Gene3D" id="3.40.50.20">
    <property type="match status" value="1"/>
</dbReference>
<protein>
    <submittedName>
        <fullName evidence="3">ATP-grasp domain-containing protein</fullName>
    </submittedName>
</protein>